<accession>A0A7G6E6R7</accession>
<reference evidence="1 2" key="1">
    <citation type="journal article" date="2019" name="Front. Microbiol.">
        <title>Thermoanaerosceptrum fracticalcis gen. nov. sp. nov., a Novel Fumarate-Fermenting Microorganism From a Deep Fractured Carbonate Aquifer of the US Great Basin.</title>
        <authorList>
            <person name="Hamilton-Brehm S.D."/>
            <person name="Stewart L.E."/>
            <person name="Zavarin M."/>
            <person name="Caldwell M."/>
            <person name="Lawson P.A."/>
            <person name="Onstott T.C."/>
            <person name="Grzymski J."/>
            <person name="Neveux I."/>
            <person name="Lollar B.S."/>
            <person name="Russell C.E."/>
            <person name="Moser D.P."/>
        </authorList>
    </citation>
    <scope>NUCLEOTIDE SEQUENCE [LARGE SCALE GENOMIC DNA]</scope>
    <source>
        <strain evidence="1 2">DRI-13</strain>
    </source>
</reference>
<evidence type="ECO:0000313" key="1">
    <source>
        <dbReference type="EMBL" id="QNB47771.1"/>
    </source>
</evidence>
<dbReference type="RefSeq" id="WP_034421046.1">
    <property type="nucleotide sequence ID" value="NZ_CP045798.1"/>
</dbReference>
<dbReference type="SUPFAM" id="SSF88723">
    <property type="entry name" value="PIN domain-like"/>
    <property type="match status" value="1"/>
</dbReference>
<dbReference type="EMBL" id="CP045798">
    <property type="protein sequence ID" value="QNB47771.1"/>
    <property type="molecule type" value="Genomic_DNA"/>
</dbReference>
<dbReference type="InterPro" id="IPR029060">
    <property type="entry name" value="PIN-like_dom_sf"/>
</dbReference>
<organism evidence="1 2">
    <name type="scientific">Thermanaerosceptrum fracticalcis</name>
    <dbReference type="NCBI Taxonomy" id="1712410"/>
    <lineage>
        <taxon>Bacteria</taxon>
        <taxon>Bacillati</taxon>
        <taxon>Bacillota</taxon>
        <taxon>Clostridia</taxon>
        <taxon>Eubacteriales</taxon>
        <taxon>Peptococcaceae</taxon>
        <taxon>Thermanaerosceptrum</taxon>
    </lineage>
</organism>
<name>A0A7G6E6R7_THEFR</name>
<dbReference type="KEGG" id="tfr:BR63_16730"/>
<evidence type="ECO:0000313" key="2">
    <source>
        <dbReference type="Proteomes" id="UP000515847"/>
    </source>
</evidence>
<protein>
    <recommendedName>
        <fullName evidence="3">PIN domain-containing protein</fullName>
    </recommendedName>
</protein>
<dbReference type="InterPro" id="IPR021799">
    <property type="entry name" value="PIN-like_prokaryotic"/>
</dbReference>
<dbReference type="OrthoDB" id="44707at2"/>
<proteinExistence type="predicted"/>
<dbReference type="Proteomes" id="UP000515847">
    <property type="component" value="Chromosome"/>
</dbReference>
<evidence type="ECO:0008006" key="3">
    <source>
        <dbReference type="Google" id="ProtNLM"/>
    </source>
</evidence>
<keyword evidence="2" id="KW-1185">Reference proteome</keyword>
<dbReference type="AlphaFoldDB" id="A0A7G6E6R7"/>
<sequence>MIKELFFDTDCISSFLWVKQENLLLQLYPGRIILPYEVFIELSNPSIPHIKRKISALCSNGDVSTMKIMMGTEEYRLFYEIAISPPKGEVVIGKGEAAALALAKVHNGIVASNNMKDIKRYIEKLKLNHITTGDILVEAMNKGLIDENIGNQIWANMLSKQRLLPAATFSDYLKFC</sequence>
<gene>
    <name evidence="1" type="ORF">BR63_16730</name>
</gene>
<dbReference type="Pfam" id="PF11848">
    <property type="entry name" value="DUF3368"/>
    <property type="match status" value="1"/>
</dbReference>